<keyword evidence="3" id="KW-0813">Transport</keyword>
<organism evidence="8 9">
    <name type="scientific">Paraburkholderia humisilvae</name>
    <dbReference type="NCBI Taxonomy" id="627669"/>
    <lineage>
        <taxon>Bacteria</taxon>
        <taxon>Pseudomonadati</taxon>
        <taxon>Pseudomonadota</taxon>
        <taxon>Betaproteobacteria</taxon>
        <taxon>Burkholderiales</taxon>
        <taxon>Burkholderiaceae</taxon>
        <taxon>Paraburkholderia</taxon>
    </lineage>
</organism>
<keyword evidence="3" id="KW-0762">Sugar transport</keyword>
<keyword evidence="2" id="KW-0472">Membrane</keyword>
<evidence type="ECO:0000256" key="5">
    <source>
        <dbReference type="ARBA" id="ARBA00022741"/>
    </source>
</evidence>
<dbReference type="PROSITE" id="PS00211">
    <property type="entry name" value="ABC_TRANSPORTER_1"/>
    <property type="match status" value="1"/>
</dbReference>
<evidence type="ECO:0000313" key="9">
    <source>
        <dbReference type="Proteomes" id="UP000494363"/>
    </source>
</evidence>
<evidence type="ECO:0000256" key="2">
    <source>
        <dbReference type="ARBA" id="ARBA00022519"/>
    </source>
</evidence>
<evidence type="ECO:0000256" key="3">
    <source>
        <dbReference type="ARBA" id="ARBA00022597"/>
    </source>
</evidence>
<dbReference type="CDD" id="cd03215">
    <property type="entry name" value="ABC_Carb_Monos_II"/>
    <property type="match status" value="1"/>
</dbReference>
<dbReference type="SMART" id="SM00382">
    <property type="entry name" value="AAA"/>
    <property type="match status" value="1"/>
</dbReference>
<dbReference type="InterPro" id="IPR003439">
    <property type="entry name" value="ABC_transporter-like_ATP-bd"/>
</dbReference>
<evidence type="ECO:0000256" key="1">
    <source>
        <dbReference type="ARBA" id="ARBA00022475"/>
    </source>
</evidence>
<keyword evidence="5" id="KW-0547">Nucleotide-binding</keyword>
<dbReference type="InterPro" id="IPR027417">
    <property type="entry name" value="P-loop_NTPase"/>
</dbReference>
<proteinExistence type="predicted"/>
<evidence type="ECO:0000256" key="4">
    <source>
        <dbReference type="ARBA" id="ARBA00022737"/>
    </source>
</evidence>
<sequence>MIHPSAVPSARRVSDRPGRAGLMLETIGMTKHFGAHVALDDVSIRIRAGTIHALLGENGAGKSTLVKCIMGEHRPTRGQLLLDNREVAIDGIRDAHQHGMGMVYQHFTLVPSLSAAENLVMARPEVPALIDWRAEKARLHAFLERMPFRLPLDRPVASFAAGERQKLEILKQLYLARRLLILDEPTSALTPGEADQVLSLLRTLTRSEGLTVIMISHKFREVMQYADDVSVLRRGRLAGAGTVGDLSVDAMSRMMVGDAVLREAAPRRTWNFAAQPVALALERISAADDDGLPAVREVSLAVRAGEVVGIAGVSGNGQAELVEVLSGQRAASGGRLQVNQRVYRPLRAQMRAGKVFCLPEEPLRNAAVAQMTVAENIAFRVFDQPGLRGVGGWLSPARIRAYARRLIAAYRVKTASPDEPISNLSGGNVQRAILSRELSGDVDVLIVANPCFGLDFASAAEIRARIVEQRNRGAAVLLISEDLDEIVELADRIAVMSEGRIVYDAPAHETDQQAIARAMAGAATDALSVQPA</sequence>
<dbReference type="SUPFAM" id="SSF52540">
    <property type="entry name" value="P-loop containing nucleoside triphosphate hydrolases"/>
    <property type="match status" value="2"/>
</dbReference>
<feature type="domain" description="ABC transporter" evidence="7">
    <location>
        <begin position="279"/>
        <end position="523"/>
    </location>
</feature>
<dbReference type="InterPro" id="IPR050107">
    <property type="entry name" value="ABC_carbohydrate_import_ATPase"/>
</dbReference>
<accession>A0A6J5E1G6</accession>
<protein>
    <submittedName>
        <fullName evidence="8">Ribose import ATP-binding protein RbsA</fullName>
    </submittedName>
</protein>
<evidence type="ECO:0000259" key="7">
    <source>
        <dbReference type="PROSITE" id="PS50893"/>
    </source>
</evidence>
<evidence type="ECO:0000256" key="6">
    <source>
        <dbReference type="ARBA" id="ARBA00022840"/>
    </source>
</evidence>
<dbReference type="PANTHER" id="PTHR43790">
    <property type="entry name" value="CARBOHYDRATE TRANSPORT ATP-BINDING PROTEIN MG119-RELATED"/>
    <property type="match status" value="1"/>
</dbReference>
<keyword evidence="9" id="KW-1185">Reference proteome</keyword>
<dbReference type="GO" id="GO:0016887">
    <property type="term" value="F:ATP hydrolysis activity"/>
    <property type="evidence" value="ECO:0007669"/>
    <property type="project" value="InterPro"/>
</dbReference>
<reference evidence="8 9" key="1">
    <citation type="submission" date="2020-04" db="EMBL/GenBank/DDBJ databases">
        <authorList>
            <person name="De Canck E."/>
        </authorList>
    </citation>
    <scope>NUCLEOTIDE SEQUENCE [LARGE SCALE GENOMIC DNA]</scope>
    <source>
        <strain evidence="8 9">LMG 29542</strain>
    </source>
</reference>
<dbReference type="CDD" id="cd03216">
    <property type="entry name" value="ABC_Carb_Monos_I"/>
    <property type="match status" value="1"/>
</dbReference>
<dbReference type="EMBL" id="CADIKH010000016">
    <property type="protein sequence ID" value="CAB3759847.1"/>
    <property type="molecule type" value="Genomic_DNA"/>
</dbReference>
<dbReference type="PANTHER" id="PTHR43790:SF4">
    <property type="entry name" value="GUANOSINE IMPORT ATP-BINDING PROTEIN NUPO"/>
    <property type="match status" value="1"/>
</dbReference>
<keyword evidence="1" id="KW-1003">Cell membrane</keyword>
<dbReference type="AlphaFoldDB" id="A0A6J5E1G6"/>
<name>A0A6J5E1G6_9BURK</name>
<dbReference type="PROSITE" id="PS50893">
    <property type="entry name" value="ABC_TRANSPORTER_2"/>
    <property type="match status" value="2"/>
</dbReference>
<keyword evidence="2" id="KW-0997">Cell inner membrane</keyword>
<dbReference type="InterPro" id="IPR017871">
    <property type="entry name" value="ABC_transporter-like_CS"/>
</dbReference>
<dbReference type="Gene3D" id="3.40.50.300">
    <property type="entry name" value="P-loop containing nucleotide triphosphate hydrolases"/>
    <property type="match status" value="2"/>
</dbReference>
<gene>
    <name evidence="8" type="primary">rbsA_6</name>
    <name evidence="8" type="ORF">LMG29542_03687</name>
</gene>
<keyword evidence="6 8" id="KW-0067">ATP-binding</keyword>
<dbReference type="InterPro" id="IPR003593">
    <property type="entry name" value="AAA+_ATPase"/>
</dbReference>
<feature type="domain" description="ABC transporter" evidence="7">
    <location>
        <begin position="24"/>
        <end position="259"/>
    </location>
</feature>
<dbReference type="GO" id="GO:0005524">
    <property type="term" value="F:ATP binding"/>
    <property type="evidence" value="ECO:0007669"/>
    <property type="project" value="UniProtKB-KW"/>
</dbReference>
<dbReference type="Proteomes" id="UP000494363">
    <property type="component" value="Unassembled WGS sequence"/>
</dbReference>
<dbReference type="Pfam" id="PF00005">
    <property type="entry name" value="ABC_tran"/>
    <property type="match status" value="2"/>
</dbReference>
<keyword evidence="4" id="KW-0677">Repeat</keyword>
<evidence type="ECO:0000313" key="8">
    <source>
        <dbReference type="EMBL" id="CAB3759847.1"/>
    </source>
</evidence>
<dbReference type="RefSeq" id="WP_246355916.1">
    <property type="nucleotide sequence ID" value="NZ_CADIKH010000016.1"/>
</dbReference>